<comment type="caution">
    <text evidence="2">The sequence shown here is derived from an EMBL/GenBank/DDBJ whole genome shotgun (WGS) entry which is preliminary data.</text>
</comment>
<sequence length="660" mass="75297">MSSEPPSKRPKKDEDTLIREAWICYRNYIDAEYSTDGEPPVQGEYEEDQDNGAVDELLELIDILEPLEVQPFALPMTPETMKNINIKSLLPIFISVANLHLANYVADYMFSESKDNKTREFLLGFDSPIEYFQAAKKYWPTNPAAVSLHANYDRMNCWRTADEICSRYVTAAEYGMKWRELVVKFLEDDAEVQSEVEGLNVKEWVEMLMANGSLGMECREDDDEKDEDTNGGGDNSEYSFSEIEATAAFMAALLLSSLDKHEEALEQLKKFNLSHRIHPNVWKMAHESRYERSKETYEKDNTILFEPKLYLVEGEVNASDTDEYYPEGVLPQNLYHRLCEVFAPRANYWRESKYNDRGYYSYFIDLDRKSGGKSVREQPTNVIEDVIVNHLLPLAETTLEEKNKPTDETEPDKIIGAEWWVHTRQLGANLGHQMHFDTDESLLGREKKVTHPIISSVLYLTGAKEGSSETSKAGATIVCNQTPDSKEVASKAWVSHPKDNSFMTFPGNLLHGVLPCTGPEKPKTPRERPRLEDYRLTFMVGFWTRNVAEGMGKHRKLYGPCGPLPPATEEHSWVMECQSGYETAKATKDDVSTSKNATEITSHVLPCTSPAWEEFKSKTQPRSDKDPPPLMAPKGLDHRYFVLNAPHCFSQSLFDNEDTF</sequence>
<dbReference type="EMBL" id="JALLPJ020001329">
    <property type="protein sequence ID" value="KAL3769617.1"/>
    <property type="molecule type" value="Genomic_DNA"/>
</dbReference>
<name>A0ABD3N0X9_9STRA</name>
<dbReference type="AlphaFoldDB" id="A0ABD3N0X9"/>
<evidence type="ECO:0000256" key="1">
    <source>
        <dbReference type="SAM" id="MobiDB-lite"/>
    </source>
</evidence>
<proteinExistence type="predicted"/>
<evidence type="ECO:0000313" key="3">
    <source>
        <dbReference type="Proteomes" id="UP001530400"/>
    </source>
</evidence>
<evidence type="ECO:0008006" key="4">
    <source>
        <dbReference type="Google" id="ProtNLM"/>
    </source>
</evidence>
<gene>
    <name evidence="2" type="ORF">ACHAWO_011563</name>
</gene>
<dbReference type="Proteomes" id="UP001530400">
    <property type="component" value="Unassembled WGS sequence"/>
</dbReference>
<organism evidence="2 3">
    <name type="scientific">Cyclotella atomus</name>
    <dbReference type="NCBI Taxonomy" id="382360"/>
    <lineage>
        <taxon>Eukaryota</taxon>
        <taxon>Sar</taxon>
        <taxon>Stramenopiles</taxon>
        <taxon>Ochrophyta</taxon>
        <taxon>Bacillariophyta</taxon>
        <taxon>Coscinodiscophyceae</taxon>
        <taxon>Thalassiosirophycidae</taxon>
        <taxon>Stephanodiscales</taxon>
        <taxon>Stephanodiscaceae</taxon>
        <taxon>Cyclotella</taxon>
    </lineage>
</organism>
<accession>A0ABD3N0X9</accession>
<protein>
    <recommendedName>
        <fullName evidence="4">Prolyl 4-hydroxylase alpha subunit Fe(2+) 2OG dioxygenase domain-containing protein</fullName>
    </recommendedName>
</protein>
<keyword evidence="3" id="KW-1185">Reference proteome</keyword>
<feature type="region of interest" description="Disordered" evidence="1">
    <location>
        <begin position="217"/>
        <end position="237"/>
    </location>
</feature>
<feature type="compositionally biased region" description="Acidic residues" evidence="1">
    <location>
        <begin position="219"/>
        <end position="229"/>
    </location>
</feature>
<reference evidence="2 3" key="1">
    <citation type="submission" date="2024-10" db="EMBL/GenBank/DDBJ databases">
        <title>Updated reference genomes for cyclostephanoid diatoms.</title>
        <authorList>
            <person name="Roberts W.R."/>
            <person name="Alverson A.J."/>
        </authorList>
    </citation>
    <scope>NUCLEOTIDE SEQUENCE [LARGE SCALE GENOMIC DNA]</scope>
    <source>
        <strain evidence="2 3">AJA010-31</strain>
    </source>
</reference>
<evidence type="ECO:0000313" key="2">
    <source>
        <dbReference type="EMBL" id="KAL3769617.1"/>
    </source>
</evidence>